<name>A0ABW3LIU1_9BACI</name>
<dbReference type="Pfam" id="PF00571">
    <property type="entry name" value="CBS"/>
    <property type="match status" value="2"/>
</dbReference>
<dbReference type="InterPro" id="IPR051257">
    <property type="entry name" value="Diverse_CBS-Domain"/>
</dbReference>
<dbReference type="InterPro" id="IPR017036">
    <property type="entry name" value="Lmo0553-like"/>
</dbReference>
<gene>
    <name evidence="4" type="primary">cbpA</name>
    <name evidence="4" type="ORF">ACFQ3N_02930</name>
</gene>
<evidence type="ECO:0000313" key="4">
    <source>
        <dbReference type="EMBL" id="MFD1037379.1"/>
    </source>
</evidence>
<proteinExistence type="predicted"/>
<comment type="caution">
    <text evidence="4">The sequence shown here is derived from an EMBL/GenBank/DDBJ whole genome shotgun (WGS) entry which is preliminary data.</text>
</comment>
<dbReference type="SMART" id="SM00116">
    <property type="entry name" value="CBS"/>
    <property type="match status" value="2"/>
</dbReference>
<dbReference type="PIRSF" id="PIRSF035040">
    <property type="entry name" value="UCP035040_CBS_Lmo0553"/>
    <property type="match status" value="1"/>
</dbReference>
<dbReference type="InterPro" id="IPR046342">
    <property type="entry name" value="CBS_dom_sf"/>
</dbReference>
<dbReference type="RefSeq" id="WP_390359378.1">
    <property type="nucleotide sequence ID" value="NZ_JBHTKJ010000007.1"/>
</dbReference>
<evidence type="ECO:0000313" key="5">
    <source>
        <dbReference type="Proteomes" id="UP001597040"/>
    </source>
</evidence>
<keyword evidence="5" id="KW-1185">Reference proteome</keyword>
<dbReference type="PANTHER" id="PTHR43080">
    <property type="entry name" value="CBS DOMAIN-CONTAINING PROTEIN CBSX3, MITOCHONDRIAL"/>
    <property type="match status" value="1"/>
</dbReference>
<accession>A0ABW3LIU1</accession>
<organism evidence="4 5">
    <name type="scientific">Virgibacillus byunsanensis</name>
    <dbReference type="NCBI Taxonomy" id="570945"/>
    <lineage>
        <taxon>Bacteria</taxon>
        <taxon>Bacillati</taxon>
        <taxon>Bacillota</taxon>
        <taxon>Bacilli</taxon>
        <taxon>Bacillales</taxon>
        <taxon>Bacillaceae</taxon>
        <taxon>Virgibacillus</taxon>
    </lineage>
</organism>
<dbReference type="Proteomes" id="UP001597040">
    <property type="component" value="Unassembled WGS sequence"/>
</dbReference>
<protein>
    <submittedName>
        <fullName evidence="4">Cyclic di-AMP binding protein CbpA</fullName>
    </submittedName>
</protein>
<evidence type="ECO:0000256" key="1">
    <source>
        <dbReference type="ARBA" id="ARBA00023122"/>
    </source>
</evidence>
<sequence>MLVKNDYLDKNHVVFVNENDSIQSVMIKLEETGYRCIPVLDQAEKKYVGNIYKVDLLEYEKENLLDGPVTELISDRENSYVKSDDAFFKVFSSIKRLPFLAVVDEDKEFLGILTNGNVIQVLENAWGVHNGSYSFTIGTIEYSGVLRKMLKIINKYCNVQSVISLNNNSKYVRRVCIVLPKEVDEAMAKEIEKDLDKNNFTVTDIEKLN</sequence>
<evidence type="ECO:0000259" key="3">
    <source>
        <dbReference type="PROSITE" id="PS51371"/>
    </source>
</evidence>
<dbReference type="Gene3D" id="3.10.580.10">
    <property type="entry name" value="CBS-domain"/>
    <property type="match status" value="1"/>
</dbReference>
<evidence type="ECO:0000256" key="2">
    <source>
        <dbReference type="PROSITE-ProRule" id="PRU00703"/>
    </source>
</evidence>
<dbReference type="EMBL" id="JBHTKJ010000007">
    <property type="protein sequence ID" value="MFD1037379.1"/>
    <property type="molecule type" value="Genomic_DNA"/>
</dbReference>
<dbReference type="PROSITE" id="PS51371">
    <property type="entry name" value="CBS"/>
    <property type="match status" value="1"/>
</dbReference>
<keyword evidence="1 2" id="KW-0129">CBS domain</keyword>
<dbReference type="InterPro" id="IPR000644">
    <property type="entry name" value="CBS_dom"/>
</dbReference>
<feature type="domain" description="CBS" evidence="3">
    <location>
        <begin position="8"/>
        <end position="67"/>
    </location>
</feature>
<reference evidence="5" key="1">
    <citation type="journal article" date="2019" name="Int. J. Syst. Evol. Microbiol.">
        <title>The Global Catalogue of Microorganisms (GCM) 10K type strain sequencing project: providing services to taxonomists for standard genome sequencing and annotation.</title>
        <authorList>
            <consortium name="The Broad Institute Genomics Platform"/>
            <consortium name="The Broad Institute Genome Sequencing Center for Infectious Disease"/>
            <person name="Wu L."/>
            <person name="Ma J."/>
        </authorList>
    </citation>
    <scope>NUCLEOTIDE SEQUENCE [LARGE SCALE GENOMIC DNA]</scope>
    <source>
        <strain evidence="5">CCUG 56754</strain>
    </source>
</reference>
<dbReference type="PANTHER" id="PTHR43080:SF11">
    <property type="entry name" value="CBS DOMAIN CONTAINING PROTEIN"/>
    <property type="match status" value="1"/>
</dbReference>
<dbReference type="NCBIfam" id="NF038387">
    <property type="entry name" value="CBS_CbpA"/>
    <property type="match status" value="1"/>
</dbReference>
<dbReference type="SUPFAM" id="SSF54631">
    <property type="entry name" value="CBS-domain pair"/>
    <property type="match status" value="1"/>
</dbReference>